<dbReference type="GO" id="GO:0016020">
    <property type="term" value="C:membrane"/>
    <property type="evidence" value="ECO:0007669"/>
    <property type="project" value="UniProtKB-SubCell"/>
</dbReference>
<feature type="transmembrane region" description="Helical" evidence="6">
    <location>
        <begin position="12"/>
        <end position="31"/>
    </location>
</feature>
<keyword evidence="3 6" id="KW-0812">Transmembrane</keyword>
<comment type="subcellular location">
    <subcellularLocation>
        <location evidence="1">Membrane</location>
        <topology evidence="1">Multi-pass membrane protein</topology>
    </subcellularLocation>
</comment>
<evidence type="ECO:0000256" key="4">
    <source>
        <dbReference type="ARBA" id="ARBA00022989"/>
    </source>
</evidence>
<evidence type="ECO:0000256" key="6">
    <source>
        <dbReference type="SAM" id="Phobius"/>
    </source>
</evidence>
<evidence type="ECO:0000313" key="9">
    <source>
        <dbReference type="Proteomes" id="UP000037178"/>
    </source>
</evidence>
<evidence type="ECO:0000256" key="1">
    <source>
        <dbReference type="ARBA" id="ARBA00004141"/>
    </source>
</evidence>
<comment type="similarity">
    <text evidence="2">Belongs to the drug/metabolite transporter (DMT) superfamily. 10 TMS drug/metabolite exporter (DME) (TC 2.A.7.3) family.</text>
</comment>
<dbReference type="InterPro" id="IPR037185">
    <property type="entry name" value="EmrE-like"/>
</dbReference>
<dbReference type="RefSeq" id="WP_049643428.1">
    <property type="nucleotide sequence ID" value="NZ_LFTY01000002.1"/>
</dbReference>
<dbReference type="Proteomes" id="UP000037178">
    <property type="component" value="Unassembled WGS sequence"/>
</dbReference>
<keyword evidence="4 6" id="KW-1133">Transmembrane helix</keyword>
<accession>A0A0J9E4L4</accession>
<feature type="transmembrane region" description="Helical" evidence="6">
    <location>
        <begin position="126"/>
        <end position="144"/>
    </location>
</feature>
<organism evidence="8 9">
    <name type="scientific">Candidatus Rhodobacter oscarellae</name>
    <dbReference type="NCBI Taxonomy" id="1675527"/>
    <lineage>
        <taxon>Bacteria</taxon>
        <taxon>Pseudomonadati</taxon>
        <taxon>Pseudomonadota</taxon>
        <taxon>Alphaproteobacteria</taxon>
        <taxon>Rhodobacterales</taxon>
        <taxon>Rhodobacter group</taxon>
        <taxon>Rhodobacter</taxon>
    </lineage>
</organism>
<evidence type="ECO:0000259" key="7">
    <source>
        <dbReference type="Pfam" id="PF00892"/>
    </source>
</evidence>
<proteinExistence type="inferred from homology"/>
<dbReference type="PATRIC" id="fig|1675527.3.peg.2825"/>
<gene>
    <name evidence="8" type="ORF">AIOL_002697</name>
</gene>
<keyword evidence="5 6" id="KW-0472">Membrane</keyword>
<keyword evidence="9" id="KW-1185">Reference proteome</keyword>
<dbReference type="AlphaFoldDB" id="A0A0J9E4L4"/>
<name>A0A0J9E4L4_9RHOB</name>
<dbReference type="EMBL" id="LFTY01000002">
    <property type="protein sequence ID" value="KMW57730.1"/>
    <property type="molecule type" value="Genomic_DNA"/>
</dbReference>
<dbReference type="STRING" id="1675527.AIOL_002697"/>
<evidence type="ECO:0000313" key="8">
    <source>
        <dbReference type="EMBL" id="KMW57730.1"/>
    </source>
</evidence>
<evidence type="ECO:0000256" key="5">
    <source>
        <dbReference type="ARBA" id="ARBA00023136"/>
    </source>
</evidence>
<dbReference type="SUPFAM" id="SSF103481">
    <property type="entry name" value="Multidrug resistance efflux transporter EmrE"/>
    <property type="match status" value="2"/>
</dbReference>
<comment type="caution">
    <text evidence="8">The sequence shown here is derived from an EMBL/GenBank/DDBJ whole genome shotgun (WGS) entry which is preliminary data.</text>
</comment>
<dbReference type="PANTHER" id="PTHR22911:SF6">
    <property type="entry name" value="SOLUTE CARRIER FAMILY 35 MEMBER G1"/>
    <property type="match status" value="1"/>
</dbReference>
<feature type="transmembrane region" description="Helical" evidence="6">
    <location>
        <begin position="78"/>
        <end position="95"/>
    </location>
</feature>
<dbReference type="OrthoDB" id="8478503at2"/>
<feature type="transmembrane region" description="Helical" evidence="6">
    <location>
        <begin position="215"/>
        <end position="236"/>
    </location>
</feature>
<evidence type="ECO:0000256" key="2">
    <source>
        <dbReference type="ARBA" id="ARBA00009853"/>
    </source>
</evidence>
<feature type="transmembrane region" description="Helical" evidence="6">
    <location>
        <begin position="156"/>
        <end position="176"/>
    </location>
</feature>
<evidence type="ECO:0000256" key="3">
    <source>
        <dbReference type="ARBA" id="ARBA00022692"/>
    </source>
</evidence>
<feature type="transmembrane region" description="Helical" evidence="6">
    <location>
        <begin position="101"/>
        <end position="119"/>
    </location>
</feature>
<feature type="transmembrane region" description="Helical" evidence="6">
    <location>
        <begin position="37"/>
        <end position="58"/>
    </location>
</feature>
<protein>
    <submittedName>
        <fullName evidence="8">Putative membrane protein</fullName>
    </submittedName>
</protein>
<dbReference type="InterPro" id="IPR000620">
    <property type="entry name" value="EamA_dom"/>
</dbReference>
<sequence>MTAMDRPGLGIGLRVLSGVLMASMLVCVKAVSADVPLGEIVFFRSAFAVIPLILFLWLRGEFPQGLATKRPMGHLLRASFGALALFASFAAIARLNLAEAILIAQLSPILMAIAAVALLGERLTVWRVGGLALGFAGVVVMVWPELGADGASGMRFAGLLLGLLSAALTALALIMVRSLNRTESPGAIALYFVLASMLGALATLPWGWVMPSSGTLLLLVFAGLFGGFAHIAMTLAFRYAEATRLAPFEYIALLWPILADLLIFRLSLSTSFLLALPLIMLGAFTAAAEKTRSPTRPA</sequence>
<dbReference type="Pfam" id="PF00892">
    <property type="entry name" value="EamA"/>
    <property type="match status" value="1"/>
</dbReference>
<reference evidence="8 9" key="1">
    <citation type="submission" date="2015-06" db="EMBL/GenBank/DDBJ databases">
        <title>Draft genome sequence of an Alphaproteobacteria species associated to the Mediterranean sponge Oscarella lobularis.</title>
        <authorList>
            <person name="Jourda C."/>
            <person name="Santini S."/>
            <person name="Claverie J.-M."/>
        </authorList>
    </citation>
    <scope>NUCLEOTIDE SEQUENCE [LARGE SCALE GENOMIC DNA]</scope>
    <source>
        <strain evidence="8">IGS</strain>
    </source>
</reference>
<feature type="transmembrane region" description="Helical" evidence="6">
    <location>
        <begin position="188"/>
        <end position="209"/>
    </location>
</feature>
<dbReference type="PANTHER" id="PTHR22911">
    <property type="entry name" value="ACYL-MALONYL CONDENSING ENZYME-RELATED"/>
    <property type="match status" value="1"/>
</dbReference>
<feature type="transmembrane region" description="Helical" evidence="6">
    <location>
        <begin position="272"/>
        <end position="288"/>
    </location>
</feature>
<feature type="domain" description="EamA" evidence="7">
    <location>
        <begin position="9"/>
        <end position="142"/>
    </location>
</feature>